<name>A0ABZ3F643_9HELI</name>
<dbReference type="SMART" id="SM01057">
    <property type="entry name" value="Carb_anhydrase"/>
    <property type="match status" value="1"/>
</dbReference>
<evidence type="ECO:0000313" key="13">
    <source>
        <dbReference type="Proteomes" id="UP001434737"/>
    </source>
</evidence>
<dbReference type="InterPro" id="IPR036398">
    <property type="entry name" value="CA_dom_sf"/>
</dbReference>
<feature type="domain" description="Alpha-carbonic anhydrase" evidence="11">
    <location>
        <begin position="25"/>
        <end position="249"/>
    </location>
</feature>
<comment type="cofactor">
    <cofactor evidence="1 10">
        <name>Zn(2+)</name>
        <dbReference type="ChEBI" id="CHEBI:29105"/>
    </cofactor>
</comment>
<dbReference type="InterPro" id="IPR018338">
    <property type="entry name" value="Carbonic_anhydrase_a-class_CS"/>
</dbReference>
<comment type="similarity">
    <text evidence="3 10">Belongs to the alpha-carbonic anhydrase family.</text>
</comment>
<protein>
    <recommendedName>
        <fullName evidence="5 10">Carbonic anhydrase</fullName>
        <ecNumber evidence="4 10">4.2.1.1</ecNumber>
    </recommendedName>
</protein>
<dbReference type="Gene3D" id="3.10.200.10">
    <property type="entry name" value="Alpha carbonic anhydrase"/>
    <property type="match status" value="1"/>
</dbReference>
<organism evidence="12 13">
    <name type="scientific">Helicobacter mastomyrinus</name>
    <dbReference type="NCBI Taxonomy" id="287948"/>
    <lineage>
        <taxon>Bacteria</taxon>
        <taxon>Pseudomonadati</taxon>
        <taxon>Campylobacterota</taxon>
        <taxon>Epsilonproteobacteria</taxon>
        <taxon>Campylobacterales</taxon>
        <taxon>Helicobacteraceae</taxon>
        <taxon>Helicobacter</taxon>
    </lineage>
</organism>
<dbReference type="InterPro" id="IPR001148">
    <property type="entry name" value="CA_dom"/>
</dbReference>
<evidence type="ECO:0000256" key="3">
    <source>
        <dbReference type="ARBA" id="ARBA00010718"/>
    </source>
</evidence>
<dbReference type="PROSITE" id="PS51144">
    <property type="entry name" value="ALPHA_CA_2"/>
    <property type="match status" value="1"/>
</dbReference>
<dbReference type="PANTHER" id="PTHR18952">
    <property type="entry name" value="CARBONIC ANHYDRASE"/>
    <property type="match status" value="1"/>
</dbReference>
<dbReference type="Proteomes" id="UP001434737">
    <property type="component" value="Chromosome"/>
</dbReference>
<dbReference type="InterPro" id="IPR041891">
    <property type="entry name" value="Alpha_CA_prokaryot-like"/>
</dbReference>
<evidence type="ECO:0000256" key="9">
    <source>
        <dbReference type="ARBA" id="ARBA00048348"/>
    </source>
</evidence>
<keyword evidence="8 10" id="KW-0456">Lyase</keyword>
<evidence type="ECO:0000256" key="6">
    <source>
        <dbReference type="ARBA" id="ARBA00022723"/>
    </source>
</evidence>
<dbReference type="EMBL" id="CP145316">
    <property type="protein sequence ID" value="XAM18626.1"/>
    <property type="molecule type" value="Genomic_DNA"/>
</dbReference>
<accession>A0ABZ3F643</accession>
<evidence type="ECO:0000256" key="7">
    <source>
        <dbReference type="ARBA" id="ARBA00022833"/>
    </source>
</evidence>
<evidence type="ECO:0000256" key="5">
    <source>
        <dbReference type="ARBA" id="ARBA00014628"/>
    </source>
</evidence>
<comment type="function">
    <text evidence="2 10">Reversible hydration of carbon dioxide.</text>
</comment>
<feature type="signal peptide" evidence="10">
    <location>
        <begin position="1"/>
        <end position="20"/>
    </location>
</feature>
<evidence type="ECO:0000256" key="8">
    <source>
        <dbReference type="ARBA" id="ARBA00023239"/>
    </source>
</evidence>
<dbReference type="InterPro" id="IPR023561">
    <property type="entry name" value="Carbonic_anhydrase_a-class"/>
</dbReference>
<evidence type="ECO:0000256" key="2">
    <source>
        <dbReference type="ARBA" id="ARBA00002904"/>
    </source>
</evidence>
<evidence type="ECO:0000256" key="10">
    <source>
        <dbReference type="RuleBase" id="RU367011"/>
    </source>
</evidence>
<dbReference type="PROSITE" id="PS00162">
    <property type="entry name" value="ALPHA_CA_1"/>
    <property type="match status" value="1"/>
</dbReference>
<keyword evidence="13" id="KW-1185">Reference proteome</keyword>
<evidence type="ECO:0000259" key="11">
    <source>
        <dbReference type="PROSITE" id="PS51144"/>
    </source>
</evidence>
<keyword evidence="7 10" id="KW-0862">Zinc</keyword>
<reference evidence="12 13" key="1">
    <citation type="submission" date="2024-02" db="EMBL/GenBank/DDBJ databases">
        <title>Genome and pathogenicity analysis of Helicobacter mastomyrinus isolated from mice.</title>
        <authorList>
            <person name="Zhu L."/>
        </authorList>
    </citation>
    <scope>NUCLEOTIDE SEQUENCE [LARGE SCALE GENOMIC DNA]</scope>
    <source>
        <strain evidence="12 13">Hm-17</strain>
    </source>
</reference>
<feature type="chain" id="PRO_5044959443" description="Carbonic anhydrase" evidence="10">
    <location>
        <begin position="21"/>
        <end position="249"/>
    </location>
</feature>
<keyword evidence="10" id="KW-0732">Signal</keyword>
<sequence length="249" mass="28374">MFKPKLYMCISVFLLSGLMADEAYIQWDYSKDRGPKYWGELDKNFTKCQVGKMQTPIDIIDTQTQKTQYNLAFAYARNTKNLINNGHSIQVNIDGTDSTLTFNGSLYQLVQFHFHTPSENRINGIAYPLEVHLVHKNADGKLLVVSVLFEEGTDNAALEEIIKSAPHAVDKSMEFKAFDISTLLPKNTSYYEFIGSLTTPPCTENVQWVVMKNPLMLSQKQLESLQNILHYNAREVQPLNERVIKSADQ</sequence>
<evidence type="ECO:0000256" key="1">
    <source>
        <dbReference type="ARBA" id="ARBA00001947"/>
    </source>
</evidence>
<comment type="catalytic activity">
    <reaction evidence="9 10">
        <text>hydrogencarbonate + H(+) = CO2 + H2O</text>
        <dbReference type="Rhea" id="RHEA:10748"/>
        <dbReference type="ChEBI" id="CHEBI:15377"/>
        <dbReference type="ChEBI" id="CHEBI:15378"/>
        <dbReference type="ChEBI" id="CHEBI:16526"/>
        <dbReference type="ChEBI" id="CHEBI:17544"/>
        <dbReference type="EC" id="4.2.1.1"/>
    </reaction>
</comment>
<keyword evidence="6 10" id="KW-0479">Metal-binding</keyword>
<gene>
    <name evidence="12" type="ORF">V3I05_02795</name>
</gene>
<proteinExistence type="inferred from homology"/>
<evidence type="ECO:0000256" key="4">
    <source>
        <dbReference type="ARBA" id="ARBA00012925"/>
    </source>
</evidence>
<dbReference type="CDD" id="cd03124">
    <property type="entry name" value="alpha_CA_prokaryotic_like"/>
    <property type="match status" value="1"/>
</dbReference>
<dbReference type="Pfam" id="PF00194">
    <property type="entry name" value="Carb_anhydrase"/>
    <property type="match status" value="1"/>
</dbReference>
<evidence type="ECO:0000313" key="12">
    <source>
        <dbReference type="EMBL" id="XAM18626.1"/>
    </source>
</evidence>
<dbReference type="EC" id="4.2.1.1" evidence="4 10"/>
<dbReference type="PANTHER" id="PTHR18952:SF265">
    <property type="entry name" value="CARBONIC ANHYDRASE"/>
    <property type="match status" value="1"/>
</dbReference>
<dbReference type="RefSeq" id="WP_343353927.1">
    <property type="nucleotide sequence ID" value="NZ_CP145316.1"/>
</dbReference>
<dbReference type="SUPFAM" id="SSF51069">
    <property type="entry name" value="Carbonic anhydrase"/>
    <property type="match status" value="1"/>
</dbReference>